<name>A0ABP6VDA2_9ACTN</name>
<dbReference type="Proteomes" id="UP001500707">
    <property type="component" value="Unassembled WGS sequence"/>
</dbReference>
<proteinExistence type="predicted"/>
<reference evidence="2" key="1">
    <citation type="journal article" date="2019" name="Int. J. Syst. Evol. Microbiol.">
        <title>The Global Catalogue of Microorganisms (GCM) 10K type strain sequencing project: providing services to taxonomists for standard genome sequencing and annotation.</title>
        <authorList>
            <consortium name="The Broad Institute Genomics Platform"/>
            <consortium name="The Broad Institute Genome Sequencing Center for Infectious Disease"/>
            <person name="Wu L."/>
            <person name="Ma J."/>
        </authorList>
    </citation>
    <scope>NUCLEOTIDE SEQUENCE [LARGE SCALE GENOMIC DNA]</scope>
    <source>
        <strain evidence="2">JCM 17656</strain>
    </source>
</reference>
<protein>
    <submittedName>
        <fullName evidence="1">Uncharacterized protein</fullName>
    </submittedName>
</protein>
<keyword evidence="2" id="KW-1185">Reference proteome</keyword>
<accession>A0ABP6VDA2</accession>
<dbReference type="EMBL" id="BAABCE010000002">
    <property type="protein sequence ID" value="GAA3531670.1"/>
    <property type="molecule type" value="Genomic_DNA"/>
</dbReference>
<evidence type="ECO:0000313" key="1">
    <source>
        <dbReference type="EMBL" id="GAA3531670.1"/>
    </source>
</evidence>
<sequence length="142" mass="14495">MREGAIRGEIGNPGASKDYLGHFSLMSTSGKESILHVSHPPRLTGDDMHKLRKAAVLVAALSSVGVLSVGSAHAAGMDGDGQGNAYKVQQSTQCKSHDLNIDILGVVGILNGVLGNGLNGEGNPASQSTHLGSEMGCSNSAF</sequence>
<organism evidence="1 2">
    <name type="scientific">Streptomyces osmaniensis</name>
    <dbReference type="NCBI Taxonomy" id="593134"/>
    <lineage>
        <taxon>Bacteria</taxon>
        <taxon>Bacillati</taxon>
        <taxon>Actinomycetota</taxon>
        <taxon>Actinomycetes</taxon>
        <taxon>Kitasatosporales</taxon>
        <taxon>Streptomycetaceae</taxon>
        <taxon>Streptomyces</taxon>
    </lineage>
</organism>
<gene>
    <name evidence="1" type="ORF">GCM10022295_12130</name>
</gene>
<comment type="caution">
    <text evidence="1">The sequence shown here is derived from an EMBL/GenBank/DDBJ whole genome shotgun (WGS) entry which is preliminary data.</text>
</comment>
<evidence type="ECO:0000313" key="2">
    <source>
        <dbReference type="Proteomes" id="UP001500707"/>
    </source>
</evidence>